<dbReference type="InterPro" id="IPR050312">
    <property type="entry name" value="IolE/XylAMocC-like"/>
</dbReference>
<dbReference type="STRING" id="1294263.JCM21531_300"/>
<dbReference type="Gene3D" id="3.20.20.150">
    <property type="entry name" value="Divalent-metal-dependent TIM barrel enzymes"/>
    <property type="match status" value="1"/>
</dbReference>
<evidence type="ECO:0000313" key="3">
    <source>
        <dbReference type="Proteomes" id="UP000019109"/>
    </source>
</evidence>
<gene>
    <name evidence="2" type="ORF">JCM21531_300</name>
</gene>
<keyword evidence="3" id="KW-1185">Reference proteome</keyword>
<dbReference type="Pfam" id="PF01261">
    <property type="entry name" value="AP_endonuc_2"/>
    <property type="match status" value="1"/>
</dbReference>
<comment type="caution">
    <text evidence="2">The sequence shown here is derived from an EMBL/GenBank/DDBJ whole genome shotgun (WGS) entry which is preliminary data.</text>
</comment>
<sequence>MRQNHEEILQYITLASKLGTPFVRVLGDLEPEPKGDVDDNVVIEALKKLAPIAEEKGVTLLVETNGVYSDTKRLCALLENVASDAVAALWDVHHPYRFAGETPGKTVQNLGAYIKYVHIKDSVVENGKTSYRMLGEGDLPIDDIMMALRSINYEGYVSLEWVKRWAADLDDAGVVFPNFANYMNRYTKKSEVKGRLFDNARKTGKYIWEKDKMIDLTFSQVLDRVVEEFPDQYAFKYTTTDYTRTYAQFRDDVDTFARSL</sequence>
<proteinExistence type="predicted"/>
<evidence type="ECO:0000259" key="1">
    <source>
        <dbReference type="Pfam" id="PF01261"/>
    </source>
</evidence>
<dbReference type="SUPFAM" id="SSF56801">
    <property type="entry name" value="Acetyl-CoA synthetase-like"/>
    <property type="match status" value="1"/>
</dbReference>
<dbReference type="PANTHER" id="PTHR12110:SF41">
    <property type="entry name" value="INOSOSE DEHYDRATASE"/>
    <property type="match status" value="1"/>
</dbReference>
<dbReference type="InterPro" id="IPR013022">
    <property type="entry name" value="Xyl_isomerase-like_TIM-brl"/>
</dbReference>
<feature type="domain" description="Xylose isomerase-like TIM barrel" evidence="1">
    <location>
        <begin position="4"/>
        <end position="164"/>
    </location>
</feature>
<dbReference type="InterPro" id="IPR036237">
    <property type="entry name" value="Xyl_isomerase-like_sf"/>
</dbReference>
<evidence type="ECO:0000313" key="2">
    <source>
        <dbReference type="EMBL" id="GAE86964.1"/>
    </source>
</evidence>
<dbReference type="EMBL" id="BAVR01000003">
    <property type="protein sequence ID" value="GAE86964.1"/>
    <property type="molecule type" value="Genomic_DNA"/>
</dbReference>
<dbReference type="PANTHER" id="PTHR12110">
    <property type="entry name" value="HYDROXYPYRUVATE ISOMERASE"/>
    <property type="match status" value="1"/>
</dbReference>
<dbReference type="Proteomes" id="UP000019109">
    <property type="component" value="Unassembled WGS sequence"/>
</dbReference>
<organism evidence="2 3">
    <name type="scientific">Acetivibrio straminisolvens JCM 21531</name>
    <dbReference type="NCBI Taxonomy" id="1294263"/>
    <lineage>
        <taxon>Bacteria</taxon>
        <taxon>Bacillati</taxon>
        <taxon>Bacillota</taxon>
        <taxon>Clostridia</taxon>
        <taxon>Eubacteriales</taxon>
        <taxon>Oscillospiraceae</taxon>
        <taxon>Acetivibrio</taxon>
    </lineage>
</organism>
<dbReference type="SUPFAM" id="SSF51658">
    <property type="entry name" value="Xylose isomerase-like"/>
    <property type="match status" value="1"/>
</dbReference>
<accession>W4V2M9</accession>
<dbReference type="GO" id="GO:0016874">
    <property type="term" value="F:ligase activity"/>
    <property type="evidence" value="ECO:0007669"/>
    <property type="project" value="UniProtKB-KW"/>
</dbReference>
<protein>
    <submittedName>
        <fullName evidence="2">Long-chain-fatty-acid-CoA ligase</fullName>
    </submittedName>
</protein>
<dbReference type="AlphaFoldDB" id="W4V2M9"/>
<reference evidence="2" key="1">
    <citation type="journal article" date="2014" name="Genome Announc.">
        <title>Draft Genome Sequence of Clostridium straminisolvens Strain JCM 21531T, Isolated from a Cellulose-Degrading Bacterial Community.</title>
        <authorList>
            <person name="Yuki M."/>
            <person name="Oshima K."/>
            <person name="Suda W."/>
            <person name="Sakamoto M."/>
            <person name="Kitamura K."/>
            <person name="Iida T."/>
            <person name="Hattori M."/>
            <person name="Ohkuma M."/>
        </authorList>
    </citation>
    <scope>NUCLEOTIDE SEQUENCE [LARGE SCALE GENOMIC DNA]</scope>
    <source>
        <strain evidence="2">JCM 21531</strain>
    </source>
</reference>
<keyword evidence="2" id="KW-0436">Ligase</keyword>
<name>W4V2M9_9FIRM</name>